<dbReference type="EMBL" id="JAWRVE010000008">
    <property type="protein sequence ID" value="KAL1880052.1"/>
    <property type="molecule type" value="Genomic_DNA"/>
</dbReference>
<reference evidence="4 5" key="1">
    <citation type="journal article" date="2024" name="IMA Fungus">
        <title>IMA Genome - F19 : A genome assembly and annotation guide to empower mycologists, including annotated draft genome sequences of Ceratocystis pirilliformis, Diaporthe australafricana, Fusarium ophioides, Paecilomyces lecythidis, and Sporothrix stenoceras.</title>
        <authorList>
            <person name="Aylward J."/>
            <person name="Wilson A.M."/>
            <person name="Visagie C.M."/>
            <person name="Spraker J."/>
            <person name="Barnes I."/>
            <person name="Buitendag C."/>
            <person name="Ceriani C."/>
            <person name="Del Mar Angel L."/>
            <person name="du Plessis D."/>
            <person name="Fuchs T."/>
            <person name="Gasser K."/>
            <person name="Kramer D."/>
            <person name="Li W."/>
            <person name="Munsamy K."/>
            <person name="Piso A."/>
            <person name="Price J.L."/>
            <person name="Sonnekus B."/>
            <person name="Thomas C."/>
            <person name="van der Nest A."/>
            <person name="van Dijk A."/>
            <person name="van Heerden A."/>
            <person name="van Vuuren N."/>
            <person name="Yilmaz N."/>
            <person name="Duong T.A."/>
            <person name="van der Merwe N.A."/>
            <person name="Wingfield M.J."/>
            <person name="Wingfield B.D."/>
        </authorList>
    </citation>
    <scope>NUCLEOTIDE SEQUENCE [LARGE SCALE GENOMIC DNA]</scope>
    <source>
        <strain evidence="4 5">CMW 18300</strain>
    </source>
</reference>
<dbReference type="InterPro" id="IPR045313">
    <property type="entry name" value="CBR1-like"/>
</dbReference>
<dbReference type="PROSITE" id="PS00061">
    <property type="entry name" value="ADH_SHORT"/>
    <property type="match status" value="1"/>
</dbReference>
<dbReference type="Pfam" id="PF00106">
    <property type="entry name" value="adh_short"/>
    <property type="match status" value="1"/>
</dbReference>
<evidence type="ECO:0000256" key="1">
    <source>
        <dbReference type="ARBA" id="ARBA00006484"/>
    </source>
</evidence>
<comment type="similarity">
    <text evidence="1">Belongs to the short-chain dehydrogenases/reductases (SDR) family.</text>
</comment>
<comment type="caution">
    <text evidence="4">The sequence shown here is derived from an EMBL/GenBank/DDBJ whole genome shotgun (WGS) entry which is preliminary data.</text>
</comment>
<keyword evidence="5" id="KW-1185">Reference proteome</keyword>
<name>A0ABR3XVM2_9PEZI</name>
<organism evidence="4 5">
    <name type="scientific">Diaporthe australafricana</name>
    <dbReference type="NCBI Taxonomy" id="127596"/>
    <lineage>
        <taxon>Eukaryota</taxon>
        <taxon>Fungi</taxon>
        <taxon>Dikarya</taxon>
        <taxon>Ascomycota</taxon>
        <taxon>Pezizomycotina</taxon>
        <taxon>Sordariomycetes</taxon>
        <taxon>Sordariomycetidae</taxon>
        <taxon>Diaporthales</taxon>
        <taxon>Diaporthaceae</taxon>
        <taxon>Diaporthe</taxon>
    </lineage>
</organism>
<protein>
    <recommendedName>
        <fullName evidence="6">Short chain dehydrogenase</fullName>
    </recommendedName>
</protein>
<dbReference type="PANTHER" id="PTHR43963:SF6">
    <property type="entry name" value="CHAIN DEHYDROGENASE FAMILY PROTEIN, PUTATIVE (AFU_ORTHOLOGUE AFUA_3G15350)-RELATED"/>
    <property type="match status" value="1"/>
</dbReference>
<sequence>MIVALVTGANTGIGEAVARQLAEQPNHHIIIAARNPEAGSKVVADLISAGHSSSTVQLDITSDDSIAKAVQHIQDTHGKLDILVNNAGGAVDSNAGLTTREIFTLDFDLNVTGTAVLTDSLLPLLRKSAAPRVVFVGSRLGSVHLSTDKSFPYYNEESKGYGSSKAAVNRLVTHYARILADAGGLVNSVCPGFVQTRLTRYADGGKTPEQGAKRIVEMALLGEDGPTATFSSDEGPLPW</sequence>
<gene>
    <name evidence="4" type="ORF">Daus18300_001415</name>
</gene>
<dbReference type="InterPro" id="IPR020904">
    <property type="entry name" value="Sc_DH/Rdtase_CS"/>
</dbReference>
<dbReference type="InterPro" id="IPR036291">
    <property type="entry name" value="NAD(P)-bd_dom_sf"/>
</dbReference>
<dbReference type="Gene3D" id="3.40.50.720">
    <property type="entry name" value="NAD(P)-binding Rossmann-like Domain"/>
    <property type="match status" value="1"/>
</dbReference>
<dbReference type="CDD" id="cd05324">
    <property type="entry name" value="carb_red_PTCR-like_SDR_c"/>
    <property type="match status" value="1"/>
</dbReference>
<dbReference type="PRINTS" id="PR00081">
    <property type="entry name" value="GDHRDH"/>
</dbReference>
<dbReference type="SUPFAM" id="SSF51735">
    <property type="entry name" value="NAD(P)-binding Rossmann-fold domains"/>
    <property type="match status" value="1"/>
</dbReference>
<evidence type="ECO:0000313" key="4">
    <source>
        <dbReference type="EMBL" id="KAL1880052.1"/>
    </source>
</evidence>
<keyword evidence="2" id="KW-0521">NADP</keyword>
<dbReference type="Proteomes" id="UP001583177">
    <property type="component" value="Unassembled WGS sequence"/>
</dbReference>
<dbReference type="PANTHER" id="PTHR43963">
    <property type="entry name" value="CARBONYL REDUCTASE 1-RELATED"/>
    <property type="match status" value="1"/>
</dbReference>
<evidence type="ECO:0000256" key="2">
    <source>
        <dbReference type="ARBA" id="ARBA00022857"/>
    </source>
</evidence>
<evidence type="ECO:0000313" key="5">
    <source>
        <dbReference type="Proteomes" id="UP001583177"/>
    </source>
</evidence>
<accession>A0ABR3XVM2</accession>
<keyword evidence="3" id="KW-0560">Oxidoreductase</keyword>
<evidence type="ECO:0000256" key="3">
    <source>
        <dbReference type="ARBA" id="ARBA00023002"/>
    </source>
</evidence>
<dbReference type="InterPro" id="IPR002347">
    <property type="entry name" value="SDR_fam"/>
</dbReference>
<evidence type="ECO:0008006" key="6">
    <source>
        <dbReference type="Google" id="ProtNLM"/>
    </source>
</evidence>
<proteinExistence type="inferred from homology"/>